<dbReference type="Proteomes" id="UP000199689">
    <property type="component" value="Unassembled WGS sequence"/>
</dbReference>
<evidence type="ECO:0000256" key="1">
    <source>
        <dbReference type="ARBA" id="ARBA00007164"/>
    </source>
</evidence>
<dbReference type="Gene3D" id="3.40.710.10">
    <property type="entry name" value="DD-peptidase/beta-lactamase superfamily"/>
    <property type="match status" value="1"/>
</dbReference>
<gene>
    <name evidence="11" type="ORF">SAMN02910343_00620</name>
</gene>
<proteinExistence type="inferred from homology"/>
<keyword evidence="2" id="KW-0732">Signal</keyword>
<evidence type="ECO:0000256" key="3">
    <source>
        <dbReference type="ARBA" id="ARBA00022801"/>
    </source>
</evidence>
<feature type="active site" description="Acyl-ester intermediate" evidence="7">
    <location>
        <position position="13"/>
    </location>
</feature>
<dbReference type="PRINTS" id="PR00725">
    <property type="entry name" value="DADACBPTASE1"/>
</dbReference>
<feature type="active site" description="Proton acceptor" evidence="7">
    <location>
        <position position="16"/>
    </location>
</feature>
<feature type="binding site" evidence="8">
    <location>
        <position position="173"/>
    </location>
    <ligand>
        <name>substrate</name>
    </ligand>
</feature>
<protein>
    <submittedName>
        <fullName evidence="11">D-alanyl-D-alanine carboxypeptidase</fullName>
    </submittedName>
</protein>
<keyword evidence="4" id="KW-0133">Cell shape</keyword>
<feature type="active site" evidence="7">
    <location>
        <position position="66"/>
    </location>
</feature>
<name>A0A1G5VGP6_9FIRM</name>
<dbReference type="RefSeq" id="WP_091363747.1">
    <property type="nucleotide sequence ID" value="NZ_FMXA01000007.1"/>
</dbReference>
<keyword evidence="12" id="KW-1185">Reference proteome</keyword>
<evidence type="ECO:0000313" key="12">
    <source>
        <dbReference type="Proteomes" id="UP000199689"/>
    </source>
</evidence>
<evidence type="ECO:0000256" key="5">
    <source>
        <dbReference type="ARBA" id="ARBA00022984"/>
    </source>
</evidence>
<dbReference type="GO" id="GO:0009002">
    <property type="term" value="F:serine-type D-Ala-D-Ala carboxypeptidase activity"/>
    <property type="evidence" value="ECO:0007669"/>
    <property type="project" value="InterPro"/>
</dbReference>
<evidence type="ECO:0000259" key="10">
    <source>
        <dbReference type="Pfam" id="PF00768"/>
    </source>
</evidence>
<dbReference type="SUPFAM" id="SSF56601">
    <property type="entry name" value="beta-lactamase/transpeptidase-like"/>
    <property type="match status" value="1"/>
</dbReference>
<dbReference type="STRING" id="209880.SAMN02910343_00620"/>
<accession>A0A1G5VGP6</accession>
<dbReference type="InterPro" id="IPR012338">
    <property type="entry name" value="Beta-lactam/transpept-like"/>
</dbReference>
<evidence type="ECO:0000256" key="6">
    <source>
        <dbReference type="ARBA" id="ARBA00023316"/>
    </source>
</evidence>
<keyword evidence="5" id="KW-0573">Peptidoglycan synthesis</keyword>
<evidence type="ECO:0000313" key="11">
    <source>
        <dbReference type="EMBL" id="SDA45091.1"/>
    </source>
</evidence>
<dbReference type="EMBL" id="FMXA01000007">
    <property type="protein sequence ID" value="SDA45091.1"/>
    <property type="molecule type" value="Genomic_DNA"/>
</dbReference>
<dbReference type="GO" id="GO:0071555">
    <property type="term" value="P:cell wall organization"/>
    <property type="evidence" value="ECO:0007669"/>
    <property type="project" value="UniProtKB-KW"/>
</dbReference>
<sequence>MKKNADKREYPASMTKVMTLLLSLEKNHPGHIVSVSHHAADVESTSLHTGEWIAVDQLNYLMMLRSDNGAATALGEYIGGNISGFAQMMNDKAHALGATNTHFVNANGMPDENHYSTARDMSVIVRYGMSLSAFRKIVSTKSCGITFTRPQTTRLLYNTNKLLFTYDGAIGVKTGWTKAAKGCLASAATRNNITLIAIVMHSATAESRFTESAALLDYGFAKAQSETQNNRSNTIGSGRRKIKAA</sequence>
<evidence type="ECO:0000256" key="8">
    <source>
        <dbReference type="PIRSR" id="PIRSR618044-2"/>
    </source>
</evidence>
<dbReference type="GO" id="GO:0006508">
    <property type="term" value="P:proteolysis"/>
    <property type="evidence" value="ECO:0007669"/>
    <property type="project" value="InterPro"/>
</dbReference>
<evidence type="ECO:0000256" key="4">
    <source>
        <dbReference type="ARBA" id="ARBA00022960"/>
    </source>
</evidence>
<evidence type="ECO:0000256" key="2">
    <source>
        <dbReference type="ARBA" id="ARBA00022729"/>
    </source>
</evidence>
<dbReference type="GO" id="GO:0008360">
    <property type="term" value="P:regulation of cell shape"/>
    <property type="evidence" value="ECO:0007669"/>
    <property type="project" value="UniProtKB-KW"/>
</dbReference>
<feature type="domain" description="Peptidase S11 D-alanyl-D-alanine carboxypeptidase A N-terminal" evidence="10">
    <location>
        <begin position="2"/>
        <end position="202"/>
    </location>
</feature>
<dbReference type="InterPro" id="IPR018044">
    <property type="entry name" value="Peptidase_S11"/>
</dbReference>
<keyword evidence="11" id="KW-0121">Carboxypeptidase</keyword>
<organism evidence="11 12">
    <name type="scientific">Allisonella histaminiformans</name>
    <dbReference type="NCBI Taxonomy" id="209880"/>
    <lineage>
        <taxon>Bacteria</taxon>
        <taxon>Bacillati</taxon>
        <taxon>Bacillota</taxon>
        <taxon>Negativicutes</taxon>
        <taxon>Veillonellales</taxon>
        <taxon>Veillonellaceae</taxon>
        <taxon>Allisonella</taxon>
    </lineage>
</organism>
<dbReference type="GeneID" id="87755657"/>
<keyword evidence="3" id="KW-0378">Hydrolase</keyword>
<dbReference type="PANTHER" id="PTHR21581">
    <property type="entry name" value="D-ALANYL-D-ALANINE CARBOXYPEPTIDASE"/>
    <property type="match status" value="1"/>
</dbReference>
<comment type="similarity">
    <text evidence="1 9">Belongs to the peptidase S11 family.</text>
</comment>
<dbReference type="PANTHER" id="PTHR21581:SF6">
    <property type="entry name" value="TRAFFICKING PROTEIN PARTICLE COMPLEX SUBUNIT 12"/>
    <property type="match status" value="1"/>
</dbReference>
<evidence type="ECO:0000256" key="7">
    <source>
        <dbReference type="PIRSR" id="PIRSR618044-1"/>
    </source>
</evidence>
<dbReference type="AlphaFoldDB" id="A0A1G5VGP6"/>
<dbReference type="InterPro" id="IPR001967">
    <property type="entry name" value="Peptidase_S11_N"/>
</dbReference>
<keyword evidence="6" id="KW-0961">Cell wall biogenesis/degradation</keyword>
<dbReference type="OrthoDB" id="9791132at2"/>
<dbReference type="GO" id="GO:0009252">
    <property type="term" value="P:peptidoglycan biosynthetic process"/>
    <property type="evidence" value="ECO:0007669"/>
    <property type="project" value="UniProtKB-KW"/>
</dbReference>
<keyword evidence="11" id="KW-0645">Protease</keyword>
<evidence type="ECO:0000256" key="9">
    <source>
        <dbReference type="RuleBase" id="RU004016"/>
    </source>
</evidence>
<dbReference type="Pfam" id="PF00768">
    <property type="entry name" value="Peptidase_S11"/>
    <property type="match status" value="1"/>
</dbReference>
<reference evidence="11 12" key="1">
    <citation type="submission" date="2016-10" db="EMBL/GenBank/DDBJ databases">
        <authorList>
            <person name="de Groot N.N."/>
        </authorList>
    </citation>
    <scope>NUCLEOTIDE SEQUENCE [LARGE SCALE GENOMIC DNA]</scope>
    <source>
        <strain evidence="11 12">DSM 15230</strain>
    </source>
</reference>